<keyword evidence="2" id="KW-1185">Reference proteome</keyword>
<sequence length="404" mass="46015">MDIQMTEDLSSILAKETVDNAQQQKREQKLWKQTELPLTLLDTLNSLPKTELDPIRKNLQVKNASSLKKAELASLLANEIPLMFNEVLLPLDQERYNLLKQIVNESGSIPVTDLSIEKIEWLKERSLVYPGLYNKEKVLFLPTELIDLFNTLSDAELDTTIQRNTEWVRLTQGLLYYFGVMSEELLIEKIQELTGQPVDPDLFIQVISSAGDYYGQVQSSEYGLQDYRVINTKKVIEEQNKNSDLDFFEFSKGQLLRAGKPGFIQKSSALNDLVNILLEQSDLTASAGDQLAAQILYMINTDVQLTLIADYVQSKVVLSEKVSQQLPELLKEVKNQTRLWELKGHTINEITPPEEKNLNPFPTYTLESLQQKSNDIHIKNLKKIGRNSPCPCGSGKKYKKCCMK</sequence>
<reference evidence="1" key="1">
    <citation type="submission" date="2024-05" db="EMBL/GenBank/DDBJ databases">
        <title>Alkalihalobacillus sp. strain MEB203 novel alkaliphilic bacterium from Lonar Lake, India.</title>
        <authorList>
            <person name="Joshi A."/>
            <person name="Thite S."/>
            <person name="Mengade P."/>
        </authorList>
    </citation>
    <scope>NUCLEOTIDE SEQUENCE</scope>
    <source>
        <strain evidence="1">MEB 203</strain>
    </source>
</reference>
<gene>
    <name evidence="1" type="ORF">N7Z68_17030</name>
</gene>
<evidence type="ECO:0000313" key="2">
    <source>
        <dbReference type="Proteomes" id="UP001148125"/>
    </source>
</evidence>
<evidence type="ECO:0000313" key="1">
    <source>
        <dbReference type="EMBL" id="MDE5415068.1"/>
    </source>
</evidence>
<accession>A0ABT5VHZ2</accession>
<dbReference type="InterPro" id="IPR004027">
    <property type="entry name" value="SEC_C_motif"/>
</dbReference>
<proteinExistence type="predicted"/>
<dbReference type="Pfam" id="PF02810">
    <property type="entry name" value="SEC-C"/>
    <property type="match status" value="1"/>
</dbReference>
<dbReference type="Proteomes" id="UP001148125">
    <property type="component" value="Unassembled WGS sequence"/>
</dbReference>
<dbReference type="PANTHER" id="PTHR33747">
    <property type="entry name" value="UPF0225 PROTEIN SCO1677"/>
    <property type="match status" value="1"/>
</dbReference>
<dbReference type="Gene3D" id="3.10.450.50">
    <property type="match status" value="1"/>
</dbReference>
<protein>
    <submittedName>
        <fullName evidence="1">SEC-C metal-binding domain-containing protein</fullName>
    </submittedName>
</protein>
<dbReference type="SUPFAM" id="SSF103642">
    <property type="entry name" value="Sec-C motif"/>
    <property type="match status" value="1"/>
</dbReference>
<name>A0ABT5VHZ2_9BACI</name>
<dbReference type="PANTHER" id="PTHR33747:SF1">
    <property type="entry name" value="ADENYLATE CYCLASE-ASSOCIATED CAP C-TERMINAL DOMAIN-CONTAINING PROTEIN"/>
    <property type="match status" value="1"/>
</dbReference>
<organism evidence="1 2">
    <name type="scientific">Alkalihalobacterium chitinilyticum</name>
    <dbReference type="NCBI Taxonomy" id="2980103"/>
    <lineage>
        <taxon>Bacteria</taxon>
        <taxon>Bacillati</taxon>
        <taxon>Bacillota</taxon>
        <taxon>Bacilli</taxon>
        <taxon>Bacillales</taxon>
        <taxon>Bacillaceae</taxon>
        <taxon>Alkalihalobacterium</taxon>
    </lineage>
</organism>
<comment type="caution">
    <text evidence="1">The sequence shown here is derived from an EMBL/GenBank/DDBJ whole genome shotgun (WGS) entry which is preliminary data.</text>
</comment>
<dbReference type="EMBL" id="JAOTPO010000013">
    <property type="protein sequence ID" value="MDE5415068.1"/>
    <property type="molecule type" value="Genomic_DNA"/>
</dbReference>
<dbReference type="RefSeq" id="WP_275119676.1">
    <property type="nucleotide sequence ID" value="NZ_JAOTPO010000013.1"/>
</dbReference>